<dbReference type="RefSeq" id="WP_213012000.1">
    <property type="nucleotide sequence ID" value="NZ_BOQN01000116.1"/>
</dbReference>
<evidence type="ECO:0000259" key="6">
    <source>
        <dbReference type="PROSITE" id="PS51755"/>
    </source>
</evidence>
<keyword evidence="8" id="KW-1185">Reference proteome</keyword>
<comment type="similarity">
    <text evidence="1">Belongs to the AfsR/DnrI/RedD regulatory family.</text>
</comment>
<dbReference type="SUPFAM" id="SSF46894">
    <property type="entry name" value="C-terminal effector domain of the bipartite response regulators"/>
    <property type="match status" value="1"/>
</dbReference>
<dbReference type="Pfam" id="PF00486">
    <property type="entry name" value="Trans_reg_C"/>
    <property type="match status" value="1"/>
</dbReference>
<protein>
    <recommendedName>
        <fullName evidence="6">OmpR/PhoB-type domain-containing protein</fullName>
    </recommendedName>
</protein>
<dbReference type="InterPro" id="IPR036388">
    <property type="entry name" value="WH-like_DNA-bd_sf"/>
</dbReference>
<feature type="domain" description="OmpR/PhoB-type" evidence="6">
    <location>
        <begin position="1"/>
        <end position="89"/>
    </location>
</feature>
<dbReference type="CDD" id="cd15831">
    <property type="entry name" value="BTAD"/>
    <property type="match status" value="1"/>
</dbReference>
<dbReference type="PROSITE" id="PS51755">
    <property type="entry name" value="OMPR_PHOB"/>
    <property type="match status" value="1"/>
</dbReference>
<dbReference type="InterPro" id="IPR011990">
    <property type="entry name" value="TPR-like_helical_dom_sf"/>
</dbReference>
<name>A0A920BPP1_9ACTN</name>
<dbReference type="InterPro" id="IPR005158">
    <property type="entry name" value="BTAD"/>
</dbReference>
<dbReference type="Pfam" id="PF00561">
    <property type="entry name" value="Abhydrolase_1"/>
    <property type="match status" value="1"/>
</dbReference>
<dbReference type="InterPro" id="IPR001867">
    <property type="entry name" value="OmpR/PhoB-type_DNA-bd"/>
</dbReference>
<dbReference type="GO" id="GO:0006355">
    <property type="term" value="P:regulation of DNA-templated transcription"/>
    <property type="evidence" value="ECO:0007669"/>
    <property type="project" value="InterPro"/>
</dbReference>
<feature type="DNA-binding region" description="OmpR/PhoB-type" evidence="5">
    <location>
        <begin position="1"/>
        <end position="89"/>
    </location>
</feature>
<dbReference type="SUPFAM" id="SSF53474">
    <property type="entry name" value="alpha/beta-Hydrolases"/>
    <property type="match status" value="1"/>
</dbReference>
<dbReference type="InterPro" id="IPR029058">
    <property type="entry name" value="AB_hydrolase_fold"/>
</dbReference>
<dbReference type="Gene3D" id="3.40.50.1820">
    <property type="entry name" value="alpha/beta hydrolase"/>
    <property type="match status" value="1"/>
</dbReference>
<dbReference type="SUPFAM" id="SSF48452">
    <property type="entry name" value="TPR-like"/>
    <property type="match status" value="1"/>
</dbReference>
<dbReference type="Gene3D" id="1.10.10.10">
    <property type="entry name" value="Winged helix-like DNA-binding domain superfamily/Winged helix DNA-binding domain"/>
    <property type="match status" value="1"/>
</dbReference>
<dbReference type="GO" id="GO:0000160">
    <property type="term" value="P:phosphorelay signal transduction system"/>
    <property type="evidence" value="ECO:0007669"/>
    <property type="project" value="InterPro"/>
</dbReference>
<evidence type="ECO:0000256" key="2">
    <source>
        <dbReference type="ARBA" id="ARBA00023015"/>
    </source>
</evidence>
<dbReference type="InterPro" id="IPR051677">
    <property type="entry name" value="AfsR-DnrI-RedD_regulator"/>
</dbReference>
<evidence type="ECO:0000256" key="3">
    <source>
        <dbReference type="ARBA" id="ARBA00023125"/>
    </source>
</evidence>
<comment type="caution">
    <text evidence="7">The sequence shown here is derived from an EMBL/GenBank/DDBJ whole genome shotgun (WGS) entry which is preliminary data.</text>
</comment>
<proteinExistence type="inferred from homology"/>
<dbReference type="InterPro" id="IPR000073">
    <property type="entry name" value="AB_hydrolase_1"/>
</dbReference>
<dbReference type="EMBL" id="BOQN01000116">
    <property type="protein sequence ID" value="GIM96315.1"/>
    <property type="molecule type" value="Genomic_DNA"/>
</dbReference>
<evidence type="ECO:0000313" key="8">
    <source>
        <dbReference type="Proteomes" id="UP000677082"/>
    </source>
</evidence>
<dbReference type="AlphaFoldDB" id="A0A920BPP1"/>
<dbReference type="Gene3D" id="1.25.40.10">
    <property type="entry name" value="Tetratricopeptide repeat domain"/>
    <property type="match status" value="1"/>
</dbReference>
<organism evidence="7 8">
    <name type="scientific">Paractinoplanes toevensis</name>
    <dbReference type="NCBI Taxonomy" id="571911"/>
    <lineage>
        <taxon>Bacteria</taxon>
        <taxon>Bacillati</taxon>
        <taxon>Actinomycetota</taxon>
        <taxon>Actinomycetes</taxon>
        <taxon>Micromonosporales</taxon>
        <taxon>Micromonosporaceae</taxon>
        <taxon>Paractinoplanes</taxon>
    </lineage>
</organism>
<dbReference type="PANTHER" id="PTHR35807:SF1">
    <property type="entry name" value="TRANSCRIPTIONAL REGULATOR REDD"/>
    <property type="match status" value="1"/>
</dbReference>
<accession>A0A920BPP1</accession>
<dbReference type="Proteomes" id="UP000677082">
    <property type="component" value="Unassembled WGS sequence"/>
</dbReference>
<dbReference type="Pfam" id="PF03704">
    <property type="entry name" value="BTAD"/>
    <property type="match status" value="1"/>
</dbReference>
<sequence length="510" mass="54642">MRFRVLGAVRAYAADGTPIPLGDRQRALLAALLARAGRVVPADLLAELIWRDSQPADPVAALHSQVSRLRRTLPGLLLATEPPGYLLRAATDADRFDQLVASAARADPVTREKLLDEALGLWHGPAYAGPADTEIARLEAIRLDESRLHATEQWHEALLHTGQAARSLPRLEAFVAEHPLRETARDLLLRTLFALGRTADALDAYRQYATSLAAELGLEPSAAIRETHRRILRQEPVHDAPPLLGLKTAHLTAGGRTIAMAGLGSGPPLVSLPGWVTSIDVVAAGRDPRSSLLQRLVARHAITIYDRQGTGLSRGPVTDFGLAAAVTELHAVVLRVGPPVNLLAMSEAGPVAVALAAAHPELVDRLVFVGTYADGPATFRRPDLNAALVTMVRTHWGLGSKLFADLFRPGAGEAAARHLAEVLRDSADRDVAAGYLEAAYDVDTSALLPQVTAPALVLHYRGDRVIPFEGGRQLAAGLPDARLVPLEGRYHLPDATDLDRVVDLITDFLG</sequence>
<evidence type="ECO:0000256" key="1">
    <source>
        <dbReference type="ARBA" id="ARBA00005820"/>
    </source>
</evidence>
<reference evidence="7 8" key="1">
    <citation type="submission" date="2021-03" db="EMBL/GenBank/DDBJ databases">
        <title>Whole genome shotgun sequence of Actinoplanes toevensis NBRC 105298.</title>
        <authorList>
            <person name="Komaki H."/>
            <person name="Tamura T."/>
        </authorList>
    </citation>
    <scope>NUCLEOTIDE SEQUENCE [LARGE SCALE GENOMIC DNA]</scope>
    <source>
        <strain evidence="7 8">NBRC 105298</strain>
    </source>
</reference>
<keyword evidence="4" id="KW-0804">Transcription</keyword>
<evidence type="ECO:0000256" key="4">
    <source>
        <dbReference type="ARBA" id="ARBA00023163"/>
    </source>
</evidence>
<dbReference type="SMART" id="SM00862">
    <property type="entry name" value="Trans_reg_C"/>
    <property type="match status" value="1"/>
</dbReference>
<dbReference type="SMART" id="SM01043">
    <property type="entry name" value="BTAD"/>
    <property type="match status" value="1"/>
</dbReference>
<gene>
    <name evidence="7" type="ORF">Ato02nite_081080</name>
</gene>
<dbReference type="GO" id="GO:0003677">
    <property type="term" value="F:DNA binding"/>
    <property type="evidence" value="ECO:0007669"/>
    <property type="project" value="UniProtKB-UniRule"/>
</dbReference>
<evidence type="ECO:0000256" key="5">
    <source>
        <dbReference type="PROSITE-ProRule" id="PRU01091"/>
    </source>
</evidence>
<keyword evidence="3 5" id="KW-0238">DNA-binding</keyword>
<keyword evidence="2" id="KW-0805">Transcription regulation</keyword>
<dbReference type="GO" id="GO:0003824">
    <property type="term" value="F:catalytic activity"/>
    <property type="evidence" value="ECO:0007669"/>
    <property type="project" value="UniProtKB-ARBA"/>
</dbReference>
<dbReference type="InterPro" id="IPR016032">
    <property type="entry name" value="Sig_transdc_resp-reg_C-effctor"/>
</dbReference>
<evidence type="ECO:0000313" key="7">
    <source>
        <dbReference type="EMBL" id="GIM96315.1"/>
    </source>
</evidence>
<dbReference type="PANTHER" id="PTHR35807">
    <property type="entry name" value="TRANSCRIPTIONAL REGULATOR REDD-RELATED"/>
    <property type="match status" value="1"/>
</dbReference>